<sequence>MSIARVWGGQESPVTNTQDVEFFVSPACLSSQMTWLVDGHTCAGDATGVISEKPGERARCGVRCEWVLGITPDADEVEHYRPIAGSRFGVRHTWRQPERGKTNALVMRVNSTAKFYSLFIVQSEARYPSYFLFLVNWSLLVLLICLDAGGRLDRERGGKSARMDAGGWVELGRAEIDGREGPRSEASGWQGGGRAGMAERTAIGSSAHGAAKEAGAGPWRGAERDHEEMFIANKASMPEKEGHAAIGIVTYDCKGIRGDRKRRPGI</sequence>
<proteinExistence type="predicted"/>
<organism evidence="2 3">
    <name type="scientific">Botryobasidium botryosum (strain FD-172 SS1)</name>
    <dbReference type="NCBI Taxonomy" id="930990"/>
    <lineage>
        <taxon>Eukaryota</taxon>
        <taxon>Fungi</taxon>
        <taxon>Dikarya</taxon>
        <taxon>Basidiomycota</taxon>
        <taxon>Agaricomycotina</taxon>
        <taxon>Agaricomycetes</taxon>
        <taxon>Cantharellales</taxon>
        <taxon>Botryobasidiaceae</taxon>
        <taxon>Botryobasidium</taxon>
    </lineage>
</organism>
<reference evidence="3" key="1">
    <citation type="journal article" date="2014" name="Proc. Natl. Acad. Sci. U.S.A.">
        <title>Extensive sampling of basidiomycete genomes demonstrates inadequacy of the white-rot/brown-rot paradigm for wood decay fungi.</title>
        <authorList>
            <person name="Riley R."/>
            <person name="Salamov A.A."/>
            <person name="Brown D.W."/>
            <person name="Nagy L.G."/>
            <person name="Floudas D."/>
            <person name="Held B.W."/>
            <person name="Levasseur A."/>
            <person name="Lombard V."/>
            <person name="Morin E."/>
            <person name="Otillar R."/>
            <person name="Lindquist E.A."/>
            <person name="Sun H."/>
            <person name="LaButti K.M."/>
            <person name="Schmutz J."/>
            <person name="Jabbour D."/>
            <person name="Luo H."/>
            <person name="Baker S.E."/>
            <person name="Pisabarro A.G."/>
            <person name="Walton J.D."/>
            <person name="Blanchette R.A."/>
            <person name="Henrissat B."/>
            <person name="Martin F."/>
            <person name="Cullen D."/>
            <person name="Hibbett D.S."/>
            <person name="Grigoriev I.V."/>
        </authorList>
    </citation>
    <scope>NUCLEOTIDE SEQUENCE [LARGE SCALE GENOMIC DNA]</scope>
    <source>
        <strain evidence="3">FD-172 SS1</strain>
    </source>
</reference>
<keyword evidence="3" id="KW-1185">Reference proteome</keyword>
<dbReference type="HOGENOM" id="CLU_1045821_0_0_1"/>
<dbReference type="EMBL" id="KL198016">
    <property type="protein sequence ID" value="KDQ21823.1"/>
    <property type="molecule type" value="Genomic_DNA"/>
</dbReference>
<name>A0A067N1H9_BOTB1</name>
<protein>
    <submittedName>
        <fullName evidence="2">Uncharacterized protein</fullName>
    </submittedName>
</protein>
<dbReference type="InParanoid" id="A0A067N1H9"/>
<evidence type="ECO:0000256" key="1">
    <source>
        <dbReference type="SAM" id="MobiDB-lite"/>
    </source>
</evidence>
<gene>
    <name evidence="2" type="ORF">BOTBODRAFT_141880</name>
</gene>
<dbReference type="Proteomes" id="UP000027195">
    <property type="component" value="Unassembled WGS sequence"/>
</dbReference>
<evidence type="ECO:0000313" key="2">
    <source>
        <dbReference type="EMBL" id="KDQ21823.1"/>
    </source>
</evidence>
<feature type="region of interest" description="Disordered" evidence="1">
    <location>
        <begin position="176"/>
        <end position="197"/>
    </location>
</feature>
<accession>A0A067N1H9</accession>
<evidence type="ECO:0000313" key="3">
    <source>
        <dbReference type="Proteomes" id="UP000027195"/>
    </source>
</evidence>
<dbReference type="AlphaFoldDB" id="A0A067N1H9"/>